<reference evidence="3 4" key="1">
    <citation type="journal article" date="2023" name="Chemosphere">
        <title>Whole genome analysis of Flavobacterium aziz-sancarii sp. nov., isolated from Ardley Island (Antarctica), revealed a rich resistome and bioremediation potential.</title>
        <authorList>
            <person name="Otur C."/>
            <person name="Okay S."/>
            <person name="Kurt-Kizildogan A."/>
        </authorList>
    </citation>
    <scope>NUCLEOTIDE SEQUENCE [LARGE SCALE GENOMIC DNA]</scope>
    <source>
        <strain evidence="3 4">AC</strain>
    </source>
</reference>
<accession>A0ABT4W8C7</accession>
<dbReference type="EMBL" id="JAMZNK010000004">
    <property type="protein sequence ID" value="MDA6068794.1"/>
    <property type="molecule type" value="Genomic_DNA"/>
</dbReference>
<comment type="similarity">
    <text evidence="1">Belongs to the NAD(P)-dependent epimerase/dehydratase family.</text>
</comment>
<evidence type="ECO:0000256" key="1">
    <source>
        <dbReference type="ARBA" id="ARBA00007637"/>
    </source>
</evidence>
<protein>
    <submittedName>
        <fullName evidence="3">NAD-dependent epimerase/dehydratase family protein</fullName>
    </submittedName>
</protein>
<sequence>MRKVLITGITGFLGSHIAESLISNNINVVGLKRKNSDIWRCEEFKGKIDWIDIADDGSFKNQLINHSFDTIIHAAWIGVESNDRDNWSEQIKNIIFFVELLELAKILEIKKIIFLGSQAEYGIIHNKISEDFETNALNAYAATKLACLEILKSFSSINNINWIWLRLFSVFGEKENSNWLIPSLINSMLSKQEMDFTLGEQKYAYLYVKDYADIMKRIVLNDLESGIYNISSNEIRTIRTLIEDIKNIVNPEFVLNFGALSYRSGQSMHMEGDMLKLSAQIGKILFSNYNSALQNTLNYYLKK</sequence>
<dbReference type="CDD" id="cd08946">
    <property type="entry name" value="SDR_e"/>
    <property type="match status" value="1"/>
</dbReference>
<evidence type="ECO:0000313" key="3">
    <source>
        <dbReference type="EMBL" id="MDA6068794.1"/>
    </source>
</evidence>
<dbReference type="InterPro" id="IPR036291">
    <property type="entry name" value="NAD(P)-bd_dom_sf"/>
</dbReference>
<organism evidence="3 4">
    <name type="scientific">Flavobacterium azizsancarii</name>
    <dbReference type="NCBI Taxonomy" id="2961580"/>
    <lineage>
        <taxon>Bacteria</taxon>
        <taxon>Pseudomonadati</taxon>
        <taxon>Bacteroidota</taxon>
        <taxon>Flavobacteriia</taxon>
        <taxon>Flavobacteriales</taxon>
        <taxon>Flavobacteriaceae</taxon>
        <taxon>Flavobacterium</taxon>
    </lineage>
</organism>
<name>A0ABT4W8C7_9FLAO</name>
<dbReference type="PANTHER" id="PTHR43000">
    <property type="entry name" value="DTDP-D-GLUCOSE 4,6-DEHYDRATASE-RELATED"/>
    <property type="match status" value="1"/>
</dbReference>
<dbReference type="Pfam" id="PF01370">
    <property type="entry name" value="Epimerase"/>
    <property type="match status" value="1"/>
</dbReference>
<dbReference type="Proteomes" id="UP001212170">
    <property type="component" value="Unassembled WGS sequence"/>
</dbReference>
<comment type="caution">
    <text evidence="3">The sequence shown here is derived from an EMBL/GenBank/DDBJ whole genome shotgun (WGS) entry which is preliminary data.</text>
</comment>
<gene>
    <name evidence="3" type="ORF">NJT12_04090</name>
</gene>
<proteinExistence type="inferred from homology"/>
<dbReference type="RefSeq" id="WP_271334632.1">
    <property type="nucleotide sequence ID" value="NZ_JAMZNK010000004.1"/>
</dbReference>
<dbReference type="InterPro" id="IPR001509">
    <property type="entry name" value="Epimerase_deHydtase"/>
</dbReference>
<feature type="domain" description="NAD-dependent epimerase/dehydratase" evidence="2">
    <location>
        <begin position="4"/>
        <end position="230"/>
    </location>
</feature>
<evidence type="ECO:0000313" key="4">
    <source>
        <dbReference type="Proteomes" id="UP001212170"/>
    </source>
</evidence>
<keyword evidence="4" id="KW-1185">Reference proteome</keyword>
<dbReference type="Gene3D" id="3.40.50.720">
    <property type="entry name" value="NAD(P)-binding Rossmann-like Domain"/>
    <property type="match status" value="1"/>
</dbReference>
<dbReference type="SUPFAM" id="SSF51735">
    <property type="entry name" value="NAD(P)-binding Rossmann-fold domains"/>
    <property type="match status" value="1"/>
</dbReference>
<evidence type="ECO:0000259" key="2">
    <source>
        <dbReference type="Pfam" id="PF01370"/>
    </source>
</evidence>